<keyword evidence="4" id="KW-1185">Reference proteome</keyword>
<dbReference type="OrthoDB" id="192148at2759"/>
<dbReference type="Gene3D" id="1.20.930.20">
    <property type="entry name" value="Adaptor protein Cbl, N-terminal domain"/>
    <property type="match status" value="1"/>
</dbReference>
<evidence type="ECO:0000256" key="1">
    <source>
        <dbReference type="SAM" id="MobiDB-lite"/>
    </source>
</evidence>
<dbReference type="CDD" id="cd21037">
    <property type="entry name" value="MLKL_NTD"/>
    <property type="match status" value="1"/>
</dbReference>
<dbReference type="EMBL" id="ML179710">
    <property type="protein sequence ID" value="THU82748.1"/>
    <property type="molecule type" value="Genomic_DNA"/>
</dbReference>
<feature type="transmembrane region" description="Helical" evidence="2">
    <location>
        <begin position="284"/>
        <end position="304"/>
    </location>
</feature>
<keyword evidence="2" id="KW-0812">Transmembrane</keyword>
<evidence type="ECO:0000313" key="3">
    <source>
        <dbReference type="EMBL" id="THU82748.1"/>
    </source>
</evidence>
<gene>
    <name evidence="3" type="ORF">K435DRAFT_871989</name>
</gene>
<feature type="region of interest" description="Disordered" evidence="1">
    <location>
        <begin position="249"/>
        <end position="270"/>
    </location>
</feature>
<sequence length="308" mass="34376">MRISRIVQKLATSFHLRPNPINKKSTDHESSTVKVEPHSDLSWEVIPTPSRLELSQYNYFKESSSTPALCALSGAAHVMLEGVKAVAAVNPVPGISCAISLAENIFHTCQQAHGNTEDLNMLAEQCIITVHTAKSTCHALTNNSNTILPVNLQNDIDQLCCTLREIGTFAKKRAKRGYLKRVFTSHDDSSAVKRYHAKMKHSLEMFTLRSLISLRAAPTHHVATLFEKQTSDSVDRLMSESAIMTPVDEIPRSSSKKLAPKSLDSTQTRHCSPRPRVWAHRSQFAWCFQTMFAVFMIFCLLTTVHTSS</sequence>
<organism evidence="3 4">
    <name type="scientific">Dendrothele bispora (strain CBS 962.96)</name>
    <dbReference type="NCBI Taxonomy" id="1314807"/>
    <lineage>
        <taxon>Eukaryota</taxon>
        <taxon>Fungi</taxon>
        <taxon>Dikarya</taxon>
        <taxon>Basidiomycota</taxon>
        <taxon>Agaricomycotina</taxon>
        <taxon>Agaricomycetes</taxon>
        <taxon>Agaricomycetidae</taxon>
        <taxon>Agaricales</taxon>
        <taxon>Agaricales incertae sedis</taxon>
        <taxon>Dendrothele</taxon>
    </lineage>
</organism>
<name>A0A4S8L401_DENBC</name>
<evidence type="ECO:0000256" key="2">
    <source>
        <dbReference type="SAM" id="Phobius"/>
    </source>
</evidence>
<dbReference type="AlphaFoldDB" id="A0A4S8L401"/>
<accession>A0A4S8L401</accession>
<dbReference type="InterPro" id="IPR059179">
    <property type="entry name" value="MLKL-like_MCAfunc"/>
</dbReference>
<keyword evidence="2" id="KW-1133">Transmembrane helix</keyword>
<dbReference type="GO" id="GO:0007166">
    <property type="term" value="P:cell surface receptor signaling pathway"/>
    <property type="evidence" value="ECO:0007669"/>
    <property type="project" value="InterPro"/>
</dbReference>
<protein>
    <submittedName>
        <fullName evidence="3">Uncharacterized protein</fullName>
    </submittedName>
</protein>
<reference evidence="3 4" key="1">
    <citation type="journal article" date="2019" name="Nat. Ecol. Evol.">
        <title>Megaphylogeny resolves global patterns of mushroom evolution.</title>
        <authorList>
            <person name="Varga T."/>
            <person name="Krizsan K."/>
            <person name="Foldi C."/>
            <person name="Dima B."/>
            <person name="Sanchez-Garcia M."/>
            <person name="Sanchez-Ramirez S."/>
            <person name="Szollosi G.J."/>
            <person name="Szarkandi J.G."/>
            <person name="Papp V."/>
            <person name="Albert L."/>
            <person name="Andreopoulos W."/>
            <person name="Angelini C."/>
            <person name="Antonin V."/>
            <person name="Barry K.W."/>
            <person name="Bougher N.L."/>
            <person name="Buchanan P."/>
            <person name="Buyck B."/>
            <person name="Bense V."/>
            <person name="Catcheside P."/>
            <person name="Chovatia M."/>
            <person name="Cooper J."/>
            <person name="Damon W."/>
            <person name="Desjardin D."/>
            <person name="Finy P."/>
            <person name="Geml J."/>
            <person name="Haridas S."/>
            <person name="Hughes K."/>
            <person name="Justo A."/>
            <person name="Karasinski D."/>
            <person name="Kautmanova I."/>
            <person name="Kiss B."/>
            <person name="Kocsube S."/>
            <person name="Kotiranta H."/>
            <person name="LaButti K.M."/>
            <person name="Lechner B.E."/>
            <person name="Liimatainen K."/>
            <person name="Lipzen A."/>
            <person name="Lukacs Z."/>
            <person name="Mihaltcheva S."/>
            <person name="Morgado L.N."/>
            <person name="Niskanen T."/>
            <person name="Noordeloos M.E."/>
            <person name="Ohm R.A."/>
            <person name="Ortiz-Santana B."/>
            <person name="Ovrebo C."/>
            <person name="Racz N."/>
            <person name="Riley R."/>
            <person name="Savchenko A."/>
            <person name="Shiryaev A."/>
            <person name="Soop K."/>
            <person name="Spirin V."/>
            <person name="Szebenyi C."/>
            <person name="Tomsovsky M."/>
            <person name="Tulloss R.E."/>
            <person name="Uehling J."/>
            <person name="Grigoriev I.V."/>
            <person name="Vagvolgyi C."/>
            <person name="Papp T."/>
            <person name="Martin F.M."/>
            <person name="Miettinen O."/>
            <person name="Hibbett D.S."/>
            <person name="Nagy L.G."/>
        </authorList>
    </citation>
    <scope>NUCLEOTIDE SEQUENCE [LARGE SCALE GENOMIC DNA]</scope>
    <source>
        <strain evidence="3 4">CBS 962.96</strain>
    </source>
</reference>
<keyword evidence="2" id="KW-0472">Membrane</keyword>
<evidence type="ECO:0000313" key="4">
    <source>
        <dbReference type="Proteomes" id="UP000297245"/>
    </source>
</evidence>
<proteinExistence type="predicted"/>
<dbReference type="Proteomes" id="UP000297245">
    <property type="component" value="Unassembled WGS sequence"/>
</dbReference>
<dbReference type="InterPro" id="IPR036537">
    <property type="entry name" value="Adaptor_Cbl_N_dom_sf"/>
</dbReference>